<evidence type="ECO:0000256" key="1">
    <source>
        <dbReference type="SAM" id="Coils"/>
    </source>
</evidence>
<feature type="compositionally biased region" description="Basic and acidic residues" evidence="2">
    <location>
        <begin position="55"/>
        <end position="64"/>
    </location>
</feature>
<proteinExistence type="predicted"/>
<dbReference type="EMBL" id="JH817118">
    <property type="protein sequence ID" value="EKC41893.1"/>
    <property type="molecule type" value="Genomic_DNA"/>
</dbReference>
<keyword evidence="1" id="KW-0175">Coiled coil</keyword>
<protein>
    <submittedName>
        <fullName evidence="3">Uncharacterized protein</fullName>
    </submittedName>
</protein>
<accession>K1R7Z1</accession>
<feature type="coiled-coil region" evidence="1">
    <location>
        <begin position="2"/>
        <end position="29"/>
    </location>
</feature>
<organism evidence="3">
    <name type="scientific">Magallana gigas</name>
    <name type="common">Pacific oyster</name>
    <name type="synonym">Crassostrea gigas</name>
    <dbReference type="NCBI Taxonomy" id="29159"/>
    <lineage>
        <taxon>Eukaryota</taxon>
        <taxon>Metazoa</taxon>
        <taxon>Spiralia</taxon>
        <taxon>Lophotrochozoa</taxon>
        <taxon>Mollusca</taxon>
        <taxon>Bivalvia</taxon>
        <taxon>Autobranchia</taxon>
        <taxon>Pteriomorphia</taxon>
        <taxon>Ostreida</taxon>
        <taxon>Ostreoidea</taxon>
        <taxon>Ostreidae</taxon>
        <taxon>Magallana</taxon>
    </lineage>
</organism>
<evidence type="ECO:0000313" key="3">
    <source>
        <dbReference type="EMBL" id="EKC41893.1"/>
    </source>
</evidence>
<dbReference type="HOGENOM" id="CLU_2869774_0_0_1"/>
<evidence type="ECO:0000256" key="2">
    <source>
        <dbReference type="SAM" id="MobiDB-lite"/>
    </source>
</evidence>
<sequence>MGDKAEKTVKEIKDEISALEKEFEQIRVANAFLGNSRMRSRSTPKPYASTAVFGTERDTDSQGL</sequence>
<reference evidence="3" key="1">
    <citation type="journal article" date="2012" name="Nature">
        <title>The oyster genome reveals stress adaptation and complexity of shell formation.</title>
        <authorList>
            <person name="Zhang G."/>
            <person name="Fang X."/>
            <person name="Guo X."/>
            <person name="Li L."/>
            <person name="Luo R."/>
            <person name="Xu F."/>
            <person name="Yang P."/>
            <person name="Zhang L."/>
            <person name="Wang X."/>
            <person name="Qi H."/>
            <person name="Xiong Z."/>
            <person name="Que H."/>
            <person name="Xie Y."/>
            <person name="Holland P.W."/>
            <person name="Paps J."/>
            <person name="Zhu Y."/>
            <person name="Wu F."/>
            <person name="Chen Y."/>
            <person name="Wang J."/>
            <person name="Peng C."/>
            <person name="Meng J."/>
            <person name="Yang L."/>
            <person name="Liu J."/>
            <person name="Wen B."/>
            <person name="Zhang N."/>
            <person name="Huang Z."/>
            <person name="Zhu Q."/>
            <person name="Feng Y."/>
            <person name="Mount A."/>
            <person name="Hedgecock D."/>
            <person name="Xu Z."/>
            <person name="Liu Y."/>
            <person name="Domazet-Loso T."/>
            <person name="Du Y."/>
            <person name="Sun X."/>
            <person name="Zhang S."/>
            <person name="Liu B."/>
            <person name="Cheng P."/>
            <person name="Jiang X."/>
            <person name="Li J."/>
            <person name="Fan D."/>
            <person name="Wang W."/>
            <person name="Fu W."/>
            <person name="Wang T."/>
            <person name="Wang B."/>
            <person name="Zhang J."/>
            <person name="Peng Z."/>
            <person name="Li Y."/>
            <person name="Li N."/>
            <person name="Wang J."/>
            <person name="Chen M."/>
            <person name="He Y."/>
            <person name="Tan F."/>
            <person name="Song X."/>
            <person name="Zheng Q."/>
            <person name="Huang R."/>
            <person name="Yang H."/>
            <person name="Du X."/>
            <person name="Chen L."/>
            <person name="Yang M."/>
            <person name="Gaffney P.M."/>
            <person name="Wang S."/>
            <person name="Luo L."/>
            <person name="She Z."/>
            <person name="Ming Y."/>
            <person name="Huang W."/>
            <person name="Zhang S."/>
            <person name="Huang B."/>
            <person name="Zhang Y."/>
            <person name="Qu T."/>
            <person name="Ni P."/>
            <person name="Miao G."/>
            <person name="Wang J."/>
            <person name="Wang Q."/>
            <person name="Steinberg C.E."/>
            <person name="Wang H."/>
            <person name="Li N."/>
            <person name="Qian L."/>
            <person name="Zhang G."/>
            <person name="Li Y."/>
            <person name="Yang H."/>
            <person name="Liu X."/>
            <person name="Wang J."/>
            <person name="Yin Y."/>
            <person name="Wang J."/>
        </authorList>
    </citation>
    <scope>NUCLEOTIDE SEQUENCE [LARGE SCALE GENOMIC DNA]</scope>
    <source>
        <strain evidence="3">05x7-T-G4-1.051#20</strain>
    </source>
</reference>
<dbReference type="AlphaFoldDB" id="K1R7Z1"/>
<dbReference type="InParanoid" id="K1R7Z1"/>
<name>K1R7Z1_MAGGI</name>
<gene>
    <name evidence="3" type="ORF">CGI_10013907</name>
</gene>
<feature type="region of interest" description="Disordered" evidence="2">
    <location>
        <begin position="37"/>
        <end position="64"/>
    </location>
</feature>